<evidence type="ECO:0000313" key="2">
    <source>
        <dbReference type="EMBL" id="WVN87897.1"/>
    </source>
</evidence>
<dbReference type="RefSeq" id="XP_066068597.1">
    <property type="nucleotide sequence ID" value="XM_066212500.1"/>
</dbReference>
<accession>A0AAJ8JT62</accession>
<keyword evidence="3" id="KW-1185">Reference proteome</keyword>
<reference evidence="2" key="3">
    <citation type="submission" date="2024-01" db="EMBL/GenBank/DDBJ databases">
        <authorList>
            <person name="Coelho M.A."/>
            <person name="David-Palma M."/>
            <person name="Shea T."/>
            <person name="Sun S."/>
            <person name="Cuomo C.A."/>
            <person name="Heitman J."/>
        </authorList>
    </citation>
    <scope>NUCLEOTIDE SEQUENCE</scope>
    <source>
        <strain evidence="2">CBS 7841</strain>
    </source>
</reference>
<dbReference type="Proteomes" id="UP000094043">
    <property type="component" value="Chromosome 3"/>
</dbReference>
<evidence type="ECO:0000256" key="1">
    <source>
        <dbReference type="SAM" id="MobiDB-lite"/>
    </source>
</evidence>
<reference evidence="2" key="2">
    <citation type="journal article" date="2022" name="Elife">
        <title>Obligate sexual reproduction of a homothallic fungus closely related to the Cryptococcus pathogenic species complex.</title>
        <authorList>
            <person name="Passer A.R."/>
            <person name="Clancey S.A."/>
            <person name="Shea T."/>
            <person name="David-Palma M."/>
            <person name="Averette A.F."/>
            <person name="Boekhout T."/>
            <person name="Porcel B.M."/>
            <person name="Nowrousian M."/>
            <person name="Cuomo C.A."/>
            <person name="Sun S."/>
            <person name="Heitman J."/>
            <person name="Coelho M.A."/>
        </authorList>
    </citation>
    <scope>NUCLEOTIDE SEQUENCE</scope>
    <source>
        <strain evidence="2">CBS 7841</strain>
    </source>
</reference>
<sequence>MMEDEPQAESSKAASARMRHLHRQPPSLVSNPQAAIHPATSQLIYPTSAHHSLQGYLVASAGYSLPPRLLPLPTVLTPAKKLSVSPSGEWIVFFHPNTTDNQGGTLAIYPQTILSPIAAPSTTVPFATFALDSEPLAVTHLYPPRTFLAHSRAPPQGPRPPVGHDDARGPTFVVLTTAQILLFYPCPVSVSSQMDGRLTWAMNVLGCPLFTVWHSTSDRPAPSKNDEKISRGWMAIVSGNEGVWAGWESKGRSGVVKANIGMDVDGRYFMQTIPMPALPFIVPPHMEGIEGNDSMRATLQGMVFIPLPPNDRVQIKDEDNVSMNEENGKKSTDSYLCFERIGVVLIYHDFVSYSQEYSVRLRFETIACERRQLTLAPGFSEISAGNGADTSIIYDWFSTPSPIKTVTSPPFYTMKSLLPIPSVPPHTLAIAVLSRPEGFQRVHIDLASDEWNVTNDFLINNLEGNEMNVVPSQGAERGQLGLCAILGNDYPQLGVTKQLEGQAILGELLPSASQTQQYAAWTASSIILAERQGLNWSDVIRAASAIVPSSSLKDFENDLFERVFRLAREEVEVDQLRLLLRVQIAIFSIFKDSRLELATSIMRLYEASELVSSCAIFEENEPISFDLDSIWPLISIIEWAFNIISDAIRETIALGATEEWEESSGTVSDDISSSILLLQPTLRALTLHVLSQLYQLIAFLSNLERPILQPENRILPAAIARDPMATIIAREQVKGIAAGQGINVEQWGEKLESYTGVSDQSVATQSLLRLSLFPLRADISSFLQHINESLSLSTSDLYRYDSPNRVDYDAIEWSPLPAVDEQGPKKQTVLCQRCGWRTEALTRIGVKVQGDSPWARWKRERERSCICGGTWMRKELGTLRD</sequence>
<protein>
    <recommendedName>
        <fullName evidence="4">Mediator of RNA polymerase II transcription subunit 16</fullName>
    </recommendedName>
</protein>
<dbReference type="GeneID" id="91087305"/>
<reference evidence="2" key="1">
    <citation type="submission" date="2016-06" db="EMBL/GenBank/DDBJ databases">
        <authorList>
            <person name="Cuomo C."/>
            <person name="Litvintseva A."/>
            <person name="Heitman J."/>
            <person name="Chen Y."/>
            <person name="Sun S."/>
            <person name="Springer D."/>
            <person name="Dromer F."/>
            <person name="Young S."/>
            <person name="Zeng Q."/>
            <person name="Chapman S."/>
            <person name="Gujja S."/>
            <person name="Saif S."/>
            <person name="Birren B."/>
        </authorList>
    </citation>
    <scope>NUCLEOTIDE SEQUENCE</scope>
    <source>
        <strain evidence="2">CBS 7841</strain>
    </source>
</reference>
<proteinExistence type="predicted"/>
<gene>
    <name evidence="2" type="ORF">L203_103094</name>
</gene>
<dbReference type="EMBL" id="CP143786">
    <property type="protein sequence ID" value="WVN87897.1"/>
    <property type="molecule type" value="Genomic_DNA"/>
</dbReference>
<evidence type="ECO:0008006" key="4">
    <source>
        <dbReference type="Google" id="ProtNLM"/>
    </source>
</evidence>
<dbReference type="KEGG" id="cdep:91087305"/>
<evidence type="ECO:0000313" key="3">
    <source>
        <dbReference type="Proteomes" id="UP000094043"/>
    </source>
</evidence>
<organism evidence="2 3">
    <name type="scientific">Cryptococcus depauperatus CBS 7841</name>
    <dbReference type="NCBI Taxonomy" id="1295531"/>
    <lineage>
        <taxon>Eukaryota</taxon>
        <taxon>Fungi</taxon>
        <taxon>Dikarya</taxon>
        <taxon>Basidiomycota</taxon>
        <taxon>Agaricomycotina</taxon>
        <taxon>Tremellomycetes</taxon>
        <taxon>Tremellales</taxon>
        <taxon>Cryptococcaceae</taxon>
        <taxon>Cryptococcus</taxon>
    </lineage>
</organism>
<name>A0AAJ8JT62_9TREE</name>
<feature type="region of interest" description="Disordered" evidence="1">
    <location>
        <begin position="1"/>
        <end position="31"/>
    </location>
</feature>
<dbReference type="AlphaFoldDB" id="A0AAJ8JT62"/>